<dbReference type="EMBL" id="CASHTH010002940">
    <property type="protein sequence ID" value="CAI8037489.1"/>
    <property type="molecule type" value="Genomic_DNA"/>
</dbReference>
<accession>A0AA35SXM7</accession>
<gene>
    <name evidence="2" type="ORF">GBAR_LOCUS20964</name>
</gene>
<protein>
    <submittedName>
        <fullName evidence="2">Uncharacterized protein</fullName>
    </submittedName>
</protein>
<evidence type="ECO:0000313" key="3">
    <source>
        <dbReference type="Proteomes" id="UP001174909"/>
    </source>
</evidence>
<evidence type="ECO:0000313" key="2">
    <source>
        <dbReference type="EMBL" id="CAI8037489.1"/>
    </source>
</evidence>
<organism evidence="2 3">
    <name type="scientific">Geodia barretti</name>
    <name type="common">Barrett's horny sponge</name>
    <dbReference type="NCBI Taxonomy" id="519541"/>
    <lineage>
        <taxon>Eukaryota</taxon>
        <taxon>Metazoa</taxon>
        <taxon>Porifera</taxon>
        <taxon>Demospongiae</taxon>
        <taxon>Heteroscleromorpha</taxon>
        <taxon>Tetractinellida</taxon>
        <taxon>Astrophorina</taxon>
        <taxon>Geodiidae</taxon>
        <taxon>Geodia</taxon>
    </lineage>
</organism>
<feature type="region of interest" description="Disordered" evidence="1">
    <location>
        <begin position="37"/>
        <end position="77"/>
    </location>
</feature>
<proteinExistence type="predicted"/>
<evidence type="ECO:0000256" key="1">
    <source>
        <dbReference type="SAM" id="MobiDB-lite"/>
    </source>
</evidence>
<comment type="caution">
    <text evidence="2">The sequence shown here is derived from an EMBL/GenBank/DDBJ whole genome shotgun (WGS) entry which is preliminary data.</text>
</comment>
<feature type="non-terminal residue" evidence="2">
    <location>
        <position position="1"/>
    </location>
</feature>
<sequence>QVLYSCDNGSSYIGSCDSECVDSGGVQLVDGVGSARQRTTGALSASVSGSPDHLPTGHHPNGHTPGEGDGGGCYGAH</sequence>
<reference evidence="2" key="1">
    <citation type="submission" date="2023-03" db="EMBL/GenBank/DDBJ databases">
        <authorList>
            <person name="Steffen K."/>
            <person name="Cardenas P."/>
        </authorList>
    </citation>
    <scope>NUCLEOTIDE SEQUENCE</scope>
</reference>
<feature type="compositionally biased region" description="Polar residues" evidence="1">
    <location>
        <begin position="37"/>
        <end position="49"/>
    </location>
</feature>
<dbReference type="AlphaFoldDB" id="A0AA35SXM7"/>
<feature type="compositionally biased region" description="Gly residues" evidence="1">
    <location>
        <begin position="65"/>
        <end position="77"/>
    </location>
</feature>
<name>A0AA35SXM7_GEOBA</name>
<dbReference type="Proteomes" id="UP001174909">
    <property type="component" value="Unassembled WGS sequence"/>
</dbReference>
<keyword evidence="3" id="KW-1185">Reference proteome</keyword>